<evidence type="ECO:0000256" key="2">
    <source>
        <dbReference type="ARBA" id="ARBA00022723"/>
    </source>
</evidence>
<keyword evidence="4" id="KW-0805">Transcription regulation</keyword>
<evidence type="ECO:0000313" key="11">
    <source>
        <dbReference type="Proteomes" id="UP000077002"/>
    </source>
</evidence>
<keyword evidence="2" id="KW-0479">Metal-binding</keyword>
<dbReference type="PROSITE" id="PS50048">
    <property type="entry name" value="ZN2_CY6_FUNGAL_2"/>
    <property type="match status" value="1"/>
</dbReference>
<dbReference type="InterPro" id="IPR001138">
    <property type="entry name" value="Zn2Cys6_DnaBD"/>
</dbReference>
<protein>
    <recommendedName>
        <fullName evidence="9">Zn(2)-C6 fungal-type domain-containing protein</fullName>
    </recommendedName>
</protein>
<evidence type="ECO:0000256" key="6">
    <source>
        <dbReference type="ARBA" id="ARBA00023163"/>
    </source>
</evidence>
<comment type="caution">
    <text evidence="10">The sequence shown here is derived from an EMBL/GenBank/DDBJ whole genome shotgun (WGS) entry which is preliminary data.</text>
</comment>
<dbReference type="GO" id="GO:0006351">
    <property type="term" value="P:DNA-templated transcription"/>
    <property type="evidence" value="ECO:0007669"/>
    <property type="project" value="InterPro"/>
</dbReference>
<dbReference type="EMBL" id="LVKK01000039">
    <property type="protein sequence ID" value="OAG39891.1"/>
    <property type="molecule type" value="Genomic_DNA"/>
</dbReference>
<dbReference type="RefSeq" id="XP_022511843.1">
    <property type="nucleotide sequence ID" value="XM_022655923.1"/>
</dbReference>
<evidence type="ECO:0000256" key="4">
    <source>
        <dbReference type="ARBA" id="ARBA00023015"/>
    </source>
</evidence>
<organism evidence="10 11">
    <name type="scientific">Fonsecaea monophora</name>
    <dbReference type="NCBI Taxonomy" id="254056"/>
    <lineage>
        <taxon>Eukaryota</taxon>
        <taxon>Fungi</taxon>
        <taxon>Dikarya</taxon>
        <taxon>Ascomycota</taxon>
        <taxon>Pezizomycotina</taxon>
        <taxon>Eurotiomycetes</taxon>
        <taxon>Chaetothyriomycetidae</taxon>
        <taxon>Chaetothyriales</taxon>
        <taxon>Herpotrichiellaceae</taxon>
        <taxon>Fonsecaea</taxon>
    </lineage>
</organism>
<gene>
    <name evidence="10" type="ORF">AYO21_05957</name>
</gene>
<keyword evidence="11" id="KW-1185">Reference proteome</keyword>
<dbReference type="PROSITE" id="PS00463">
    <property type="entry name" value="ZN2_CY6_FUNGAL_1"/>
    <property type="match status" value="1"/>
</dbReference>
<dbReference type="PANTHER" id="PTHR31313:SF77">
    <property type="entry name" value="ZN(II)2CYS6 TRANSCRIPTION FACTOR (EUROFUNG)"/>
    <property type="match status" value="1"/>
</dbReference>
<feature type="domain" description="Zn(2)-C6 fungal-type" evidence="9">
    <location>
        <begin position="558"/>
        <end position="588"/>
    </location>
</feature>
<dbReference type="PANTHER" id="PTHR31313">
    <property type="entry name" value="TY1 ENHANCER ACTIVATOR"/>
    <property type="match status" value="1"/>
</dbReference>
<evidence type="ECO:0000256" key="7">
    <source>
        <dbReference type="ARBA" id="ARBA00023242"/>
    </source>
</evidence>
<dbReference type="SUPFAM" id="SSF57701">
    <property type="entry name" value="Zn2/Cys6 DNA-binding domain"/>
    <property type="match status" value="1"/>
</dbReference>
<evidence type="ECO:0000256" key="8">
    <source>
        <dbReference type="SAM" id="MobiDB-lite"/>
    </source>
</evidence>
<dbReference type="GO" id="GO:0008270">
    <property type="term" value="F:zinc ion binding"/>
    <property type="evidence" value="ECO:0007669"/>
    <property type="project" value="InterPro"/>
</dbReference>
<sequence>MENLEERLKSLEELIKMSVAARLPENGHAERVDVLTPSSLPSTTSPTEQTSYVADTLLAEVAGSSTQQSPGQSLLQALGSIQPRRMTADVTQSLGGEMDLLGTDVTQAWSPNSDSQFAMPAPALATTDEELRPQVRYNGAKKCSLPPVQGGLFLLQEFLVDFNTALPLFDPAVITSLFQDCYNGRANGKPIEWVALKVVLGIAHRLRAMSPLGVPQDTENAEIYLQESLDTVPELLVLRPSLLLAQCFLGLAVVISTSSRPFPAQTFVSLALRVVQDLRVNDPKGTEPINAVDRTQQERVFWVAYFMEVDMNMRAGRLPNLPPRLINVEIPRDGEPDAAGEITAANGEFKVNILRLHVELALIQAEFGEQLALLHTAQNSDPAGDAELRSINSRLEEWRRNWIFELDAEHLRAALHRSDLVHVVILESTYFSTTYAFWARMLPGPRASNNAFSAQGLIEGMTKQKAQILHKDARRFINLLRLIPGDDIACNWLSLESIVSAMVVVLAHIIFNPLDESSVSDFSVSRYMLQILHRLSNISKDDGLVAIQNLCGKHVTTACLGCRKRKIKCDGISPRCSNCVLYAQECVFQHGVDKRKIAPKERLQALTSYCHQLESLLVTHGIDVPPPPPLHVQNIPANSQTASSWPVDASPPQSIPPGIDQSDFGVSEWLGADGPPGQDALVMPGKSLEDGYLYSAPDVPQIEDSNADLKTPVPSHSEDVLLDQLSGRMGSLQIAEDGQLRFYGATSNLHILHNGPLSLSRSKFRSPSEQGAELLNGAGVGHLVDESLEDHLLRLYFTWEEPSIHVVDESVYWRERMICKATGQVSTLYSEVLTNAMCSVGATLTTRTYPHLPDPLSDFFATRAKLLLELEMDAPTLSTVQSLAILSAVEASLTRDARGWLDSGMAVRLAVDLGLHLDPEPYVQAGLITREEGMIRKVVWSGVFVHDRMWSLYVGRPVALDDRHVTVQFSAEEANPSRIQRYWSPYDDSEALDLPRLPDSIDELGVWNVKLCAHMTAIRETLYPDAKTGPMNARQLYQFAIQMRDNLLGWQRSLPSSLAVNNLDKRDLYLPHVLQLHMQYHSIMIITFRPFFASVKTLPGLTTAEIATGRNHCTNSANFMAKLIQTYRRLYSLRRINVQAVHLVFTATLIHVFTACAATDPVRSNSAWKNLEICCQALGELGLAFKSASRALEVIMGIKSDLLRRSKSNVKRQNPWSDVHEPGLVPAKKRRPTNAESDLMATHQSPQSQGSSDVGLNLSETDPAFNFFDTSYDDFSLETLFWSGYSNLELPHYLPEEP</sequence>
<dbReference type="Proteomes" id="UP000077002">
    <property type="component" value="Unassembled WGS sequence"/>
</dbReference>
<evidence type="ECO:0000256" key="5">
    <source>
        <dbReference type="ARBA" id="ARBA00023125"/>
    </source>
</evidence>
<dbReference type="CDD" id="cd00067">
    <property type="entry name" value="GAL4"/>
    <property type="match status" value="1"/>
</dbReference>
<keyword evidence="3" id="KW-0862">Zinc</keyword>
<comment type="subcellular location">
    <subcellularLocation>
        <location evidence="1">Nucleus</location>
    </subcellularLocation>
</comment>
<reference evidence="10 11" key="1">
    <citation type="submission" date="2016-03" db="EMBL/GenBank/DDBJ databases">
        <title>Draft genome sequence of the Fonsecaea monophora CBS 269.37.</title>
        <authorList>
            <person name="Bombassaro A."/>
            <person name="Vinicius W.A."/>
            <person name="De Hoog S."/>
            <person name="Sun J."/>
            <person name="Souza E.M."/>
            <person name="Raittz R.T."/>
            <person name="Costa F."/>
            <person name="Leao A.C."/>
            <person name="Tadra-Sfeir M.Z."/>
            <person name="Baura V."/>
            <person name="Balsanelli E."/>
            <person name="Pedrosa F.O."/>
            <person name="Moreno L.F."/>
            <person name="Steffens M.B."/>
            <person name="Xi L."/>
            <person name="Bocca A.L."/>
            <person name="Felipe M.S."/>
            <person name="Teixeira M."/>
            <person name="Telles Filho F.Q."/>
            <person name="Azevedo C.M."/>
            <person name="Gomes R."/>
            <person name="Vicente V.A."/>
        </authorList>
    </citation>
    <scope>NUCLEOTIDE SEQUENCE [LARGE SCALE GENOMIC DNA]</scope>
    <source>
        <strain evidence="10 11">CBS 269.37</strain>
    </source>
</reference>
<dbReference type="InterPro" id="IPR051615">
    <property type="entry name" value="Transcr_Regulatory_Elem"/>
</dbReference>
<dbReference type="GO" id="GO:0005634">
    <property type="term" value="C:nucleus"/>
    <property type="evidence" value="ECO:0007669"/>
    <property type="project" value="UniProtKB-SubCell"/>
</dbReference>
<dbReference type="OrthoDB" id="2154091at2759"/>
<evidence type="ECO:0000256" key="3">
    <source>
        <dbReference type="ARBA" id="ARBA00022833"/>
    </source>
</evidence>
<dbReference type="InterPro" id="IPR036864">
    <property type="entry name" value="Zn2-C6_fun-type_DNA-bd_sf"/>
</dbReference>
<keyword evidence="5" id="KW-0238">DNA-binding</keyword>
<dbReference type="SMART" id="SM00906">
    <property type="entry name" value="Fungal_trans"/>
    <property type="match status" value="2"/>
</dbReference>
<dbReference type="GO" id="GO:0000981">
    <property type="term" value="F:DNA-binding transcription factor activity, RNA polymerase II-specific"/>
    <property type="evidence" value="ECO:0007669"/>
    <property type="project" value="InterPro"/>
</dbReference>
<feature type="compositionally biased region" description="Polar residues" evidence="8">
    <location>
        <begin position="1242"/>
        <end position="1256"/>
    </location>
</feature>
<dbReference type="Gene3D" id="4.10.240.10">
    <property type="entry name" value="Zn(2)-C6 fungal-type DNA-binding domain"/>
    <property type="match status" value="1"/>
</dbReference>
<evidence type="ECO:0000256" key="1">
    <source>
        <dbReference type="ARBA" id="ARBA00004123"/>
    </source>
</evidence>
<accession>A0A177F880</accession>
<dbReference type="CDD" id="cd12148">
    <property type="entry name" value="fungal_TF_MHR"/>
    <property type="match status" value="2"/>
</dbReference>
<dbReference type="InterPro" id="IPR007219">
    <property type="entry name" value="XnlR_reg_dom"/>
</dbReference>
<name>A0A177F880_9EURO</name>
<keyword evidence="7" id="KW-0539">Nucleus</keyword>
<evidence type="ECO:0000259" key="9">
    <source>
        <dbReference type="PROSITE" id="PS50048"/>
    </source>
</evidence>
<feature type="region of interest" description="Disordered" evidence="8">
    <location>
        <begin position="1209"/>
        <end position="1256"/>
    </location>
</feature>
<dbReference type="Pfam" id="PF04082">
    <property type="entry name" value="Fungal_trans"/>
    <property type="match status" value="2"/>
</dbReference>
<keyword evidence="6" id="KW-0804">Transcription</keyword>
<dbReference type="SMART" id="SM00066">
    <property type="entry name" value="GAL4"/>
    <property type="match status" value="1"/>
</dbReference>
<dbReference type="GeneID" id="34601121"/>
<evidence type="ECO:0000313" key="10">
    <source>
        <dbReference type="EMBL" id="OAG39891.1"/>
    </source>
</evidence>
<dbReference type="GO" id="GO:0003677">
    <property type="term" value="F:DNA binding"/>
    <property type="evidence" value="ECO:0007669"/>
    <property type="project" value="UniProtKB-KW"/>
</dbReference>
<proteinExistence type="predicted"/>
<dbReference type="Pfam" id="PF00172">
    <property type="entry name" value="Zn_clus"/>
    <property type="match status" value="1"/>
</dbReference>